<evidence type="ECO:0000313" key="7">
    <source>
        <dbReference type="EMBL" id="MCL2915445.1"/>
    </source>
</evidence>
<comment type="subcellular location">
    <subcellularLocation>
        <location evidence="4">Cell outer membrane</location>
        <topology evidence="4">Lipid-anchor</topology>
    </subcellularLocation>
</comment>
<dbReference type="Gene3D" id="2.130.10.10">
    <property type="entry name" value="YVTN repeat-like/Quinoprotein amine dehydrogenase"/>
    <property type="match status" value="1"/>
</dbReference>
<keyword evidence="3 4" id="KW-0998">Cell outer membrane</keyword>
<comment type="similarity">
    <text evidence="4">Belongs to the BamB family.</text>
</comment>
<feature type="chain" id="PRO_5045763898" description="Outer membrane protein assembly factor BamB" evidence="5">
    <location>
        <begin position="27"/>
        <end position="395"/>
    </location>
</feature>
<proteinExistence type="inferred from homology"/>
<dbReference type="InterPro" id="IPR015943">
    <property type="entry name" value="WD40/YVTN_repeat-like_dom_sf"/>
</dbReference>
<keyword evidence="4" id="KW-0564">Palmitate</keyword>
<feature type="domain" description="Pyrrolo-quinoline quinone repeat" evidence="6">
    <location>
        <begin position="76"/>
        <end position="321"/>
    </location>
</feature>
<dbReference type="EMBL" id="JAKIKT010000007">
    <property type="protein sequence ID" value="MCL2915445.1"/>
    <property type="molecule type" value="Genomic_DNA"/>
</dbReference>
<gene>
    <name evidence="4 7" type="primary">bamB</name>
    <name evidence="7" type="ORF">L2725_16955</name>
</gene>
<dbReference type="PROSITE" id="PS51257">
    <property type="entry name" value="PROKAR_LIPOPROTEIN"/>
    <property type="match status" value="1"/>
</dbReference>
<comment type="subunit">
    <text evidence="4">Part of the Bam complex.</text>
</comment>
<dbReference type="Pfam" id="PF13360">
    <property type="entry name" value="PQQ_2"/>
    <property type="match status" value="1"/>
</dbReference>
<dbReference type="PANTHER" id="PTHR34512">
    <property type="entry name" value="CELL SURFACE PROTEIN"/>
    <property type="match status" value="1"/>
</dbReference>
<dbReference type="RefSeq" id="WP_249250024.1">
    <property type="nucleotide sequence ID" value="NZ_JAKIKT010000007.1"/>
</dbReference>
<comment type="function">
    <text evidence="4">Part of the outer membrane protein assembly complex, which is involved in assembly and insertion of beta-barrel proteins into the outer membrane.</text>
</comment>
<name>A0ABT0NBH2_9GAMM</name>
<evidence type="ECO:0000256" key="2">
    <source>
        <dbReference type="ARBA" id="ARBA00023136"/>
    </source>
</evidence>
<comment type="caution">
    <text evidence="7">The sequence shown here is derived from an EMBL/GenBank/DDBJ whole genome shotgun (WGS) entry which is preliminary data.</text>
</comment>
<accession>A0ABT0NBH2</accession>
<evidence type="ECO:0000259" key="6">
    <source>
        <dbReference type="Pfam" id="PF13360"/>
    </source>
</evidence>
<evidence type="ECO:0000256" key="4">
    <source>
        <dbReference type="HAMAP-Rule" id="MF_00923"/>
    </source>
</evidence>
<dbReference type="NCBIfam" id="NF008351">
    <property type="entry name" value="PRK11138.1"/>
    <property type="match status" value="1"/>
</dbReference>
<protein>
    <recommendedName>
        <fullName evidence="4">Outer membrane protein assembly factor BamB</fullName>
    </recommendedName>
</protein>
<dbReference type="Proteomes" id="UP001202831">
    <property type="component" value="Unassembled WGS sequence"/>
</dbReference>
<dbReference type="InterPro" id="IPR017687">
    <property type="entry name" value="BamB"/>
</dbReference>
<dbReference type="InterPro" id="IPR011047">
    <property type="entry name" value="Quinoprotein_ADH-like_sf"/>
</dbReference>
<dbReference type="InterPro" id="IPR018391">
    <property type="entry name" value="PQQ_b-propeller_rpt"/>
</dbReference>
<dbReference type="PANTHER" id="PTHR34512:SF30">
    <property type="entry name" value="OUTER MEMBRANE PROTEIN ASSEMBLY FACTOR BAMB"/>
    <property type="match status" value="1"/>
</dbReference>
<keyword evidence="4" id="KW-0449">Lipoprotein</keyword>
<dbReference type="SMART" id="SM00564">
    <property type="entry name" value="PQQ"/>
    <property type="match status" value="6"/>
</dbReference>
<evidence type="ECO:0000313" key="8">
    <source>
        <dbReference type="Proteomes" id="UP001202831"/>
    </source>
</evidence>
<organism evidence="7 8">
    <name type="scientific">Shewanella corallii</name>
    <dbReference type="NCBI Taxonomy" id="560080"/>
    <lineage>
        <taxon>Bacteria</taxon>
        <taxon>Pseudomonadati</taxon>
        <taxon>Pseudomonadota</taxon>
        <taxon>Gammaproteobacteria</taxon>
        <taxon>Alteromonadales</taxon>
        <taxon>Shewanellaceae</taxon>
        <taxon>Shewanella</taxon>
    </lineage>
</organism>
<sequence length="395" mass="42725">MKSWCKSLLAASLSMALLSACSSSDSIEEPIAELQEINATVFPEISWQAQVGDGVGEYYSQLQPAVRYGKIFAADRDGVIEAFDEKTGEKVWERDFSEAFRDGVLAKNKGARLAGGLTAARNKLFVGSESGVLAALNVETGELEWHALTKGELLSAPTVADDIVVVNTGSGQLEAFDVESGESLWTYEALMPSLTLRGTGSAAFEAGGFFVGTPDGKVAVIIKDNGQPAWEQAIYTPKGGNEFARMADVDMTPLIIGDTLYAVSYNGNLVAMELRTGRIMWSRKYSSFNDLASSGFSLFLVDDHSRIYSVDRRNGLEQWSNSELTNRSLTAPVVFNDYIVVGDYEGYLHFIDRSNGQIAGRLQIDSKGLFSAPIVADGKLYVQGRSGEVVAVTLP</sequence>
<keyword evidence="1 4" id="KW-0732">Signal</keyword>
<evidence type="ECO:0000256" key="3">
    <source>
        <dbReference type="ARBA" id="ARBA00023237"/>
    </source>
</evidence>
<dbReference type="HAMAP" id="MF_00923">
    <property type="entry name" value="OM_assembly_BamB"/>
    <property type="match status" value="1"/>
</dbReference>
<keyword evidence="2 4" id="KW-0472">Membrane</keyword>
<evidence type="ECO:0000256" key="1">
    <source>
        <dbReference type="ARBA" id="ARBA00022729"/>
    </source>
</evidence>
<evidence type="ECO:0000256" key="5">
    <source>
        <dbReference type="SAM" id="SignalP"/>
    </source>
</evidence>
<dbReference type="SUPFAM" id="SSF50998">
    <property type="entry name" value="Quinoprotein alcohol dehydrogenase-like"/>
    <property type="match status" value="1"/>
</dbReference>
<dbReference type="NCBIfam" id="TIGR03300">
    <property type="entry name" value="assembly_YfgL"/>
    <property type="match status" value="1"/>
</dbReference>
<reference evidence="7 8" key="1">
    <citation type="submission" date="2022-01" db="EMBL/GenBank/DDBJ databases">
        <title>Whole genome-based taxonomy of the Shewanellaceae.</title>
        <authorList>
            <person name="Martin-Rodriguez A.J."/>
        </authorList>
    </citation>
    <scope>NUCLEOTIDE SEQUENCE [LARGE SCALE GENOMIC DNA]</scope>
    <source>
        <strain evidence="7 8">DSM 21332</strain>
    </source>
</reference>
<feature type="signal peptide" evidence="5">
    <location>
        <begin position="1"/>
        <end position="26"/>
    </location>
</feature>
<dbReference type="InterPro" id="IPR002372">
    <property type="entry name" value="PQQ_rpt_dom"/>
</dbReference>
<keyword evidence="8" id="KW-1185">Reference proteome</keyword>